<dbReference type="Gene3D" id="3.30.428.10">
    <property type="entry name" value="HIT-like"/>
    <property type="match status" value="1"/>
</dbReference>
<accession>A0A2L2BR03</accession>
<feature type="binding site" evidence="3">
    <location>
        <position position="73"/>
    </location>
    <ligand>
        <name>substrate</name>
    </ligand>
</feature>
<evidence type="ECO:0000313" key="6">
    <source>
        <dbReference type="EMBL" id="AVG24095.1"/>
    </source>
</evidence>
<evidence type="ECO:0000256" key="2">
    <source>
        <dbReference type="PIRSR" id="PIRSR639383-1"/>
    </source>
</evidence>
<proteinExistence type="predicted"/>
<dbReference type="SUPFAM" id="SSF54197">
    <property type="entry name" value="HIT-like"/>
    <property type="match status" value="1"/>
</dbReference>
<dbReference type="GO" id="GO:0000166">
    <property type="term" value="F:nucleotide binding"/>
    <property type="evidence" value="ECO:0007669"/>
    <property type="project" value="UniProtKB-KW"/>
</dbReference>
<organism evidence="6 7">
    <name type="scientific">Pontimonas salivibrio</name>
    <dbReference type="NCBI Taxonomy" id="1159327"/>
    <lineage>
        <taxon>Bacteria</taxon>
        <taxon>Bacillati</taxon>
        <taxon>Actinomycetota</taxon>
        <taxon>Actinomycetes</taxon>
        <taxon>Micrococcales</taxon>
        <taxon>Microbacteriaceae</taxon>
        <taxon>Pontimonas</taxon>
    </lineage>
</organism>
<keyword evidence="7" id="KW-1185">Reference proteome</keyword>
<dbReference type="InterPro" id="IPR039383">
    <property type="entry name" value="FHIT"/>
</dbReference>
<name>A0A2L2BR03_9MICO</name>
<dbReference type="EMBL" id="CP026923">
    <property type="protein sequence ID" value="AVG24095.1"/>
    <property type="molecule type" value="Genomic_DNA"/>
</dbReference>
<evidence type="ECO:0000256" key="1">
    <source>
        <dbReference type="ARBA" id="ARBA00022741"/>
    </source>
</evidence>
<feature type="binding site" evidence="3">
    <location>
        <position position="145"/>
    </location>
    <ligand>
        <name>substrate</name>
    </ligand>
</feature>
<dbReference type="KEGG" id="psai:C3B54_111130"/>
<evidence type="ECO:0000313" key="7">
    <source>
        <dbReference type="Proteomes" id="UP000243077"/>
    </source>
</evidence>
<protein>
    <submittedName>
        <fullName evidence="6">Ap4A phosphorylase</fullName>
    </submittedName>
</protein>
<dbReference type="PANTHER" id="PTHR42997">
    <property type="entry name" value="HIT FAMILY HYDROLASE"/>
    <property type="match status" value="1"/>
</dbReference>
<dbReference type="PANTHER" id="PTHR42997:SF1">
    <property type="entry name" value="AP-4-A PHOSPHORYLASE"/>
    <property type="match status" value="1"/>
</dbReference>
<dbReference type="OrthoDB" id="9784774at2"/>
<dbReference type="InterPro" id="IPR011146">
    <property type="entry name" value="HIT-like"/>
</dbReference>
<dbReference type="PROSITE" id="PS51084">
    <property type="entry name" value="HIT_2"/>
    <property type="match status" value="1"/>
</dbReference>
<dbReference type="GO" id="GO:0003824">
    <property type="term" value="F:catalytic activity"/>
    <property type="evidence" value="ECO:0007669"/>
    <property type="project" value="InterPro"/>
</dbReference>
<keyword evidence="1" id="KW-0547">Nucleotide-binding</keyword>
<dbReference type="Proteomes" id="UP000243077">
    <property type="component" value="Chromosome"/>
</dbReference>
<feature type="domain" description="HIT" evidence="5">
    <location>
        <begin position="47"/>
        <end position="156"/>
    </location>
</feature>
<evidence type="ECO:0000256" key="3">
    <source>
        <dbReference type="PIRSR" id="PIRSR639383-2"/>
    </source>
</evidence>
<sequence length="187" mass="20906">MTEDQPDAVLRDAWEVPGAPDSFQRLWVPHRIGYIHGNEGKKPGECVFCVATELPEDESLVVFEGTHNYVVLNLFPYNPGHLLICPYRHIAQYDEASEAETAEIAALTQHAMVLLREVAGAHGFNIGMNQGRIAGAGIEEHLHQHVVPRWGQDSNFFPIIAKTKAMPQLLGDIRDQLRTAWSQSETK</sequence>
<dbReference type="RefSeq" id="WP_104913623.1">
    <property type="nucleotide sequence ID" value="NZ_CP026923.1"/>
</dbReference>
<evidence type="ECO:0000259" key="5">
    <source>
        <dbReference type="PROSITE" id="PS51084"/>
    </source>
</evidence>
<gene>
    <name evidence="6" type="ORF">C3B54_111130</name>
</gene>
<dbReference type="InterPro" id="IPR052908">
    <property type="entry name" value="AP-4-A_phosphorylase"/>
</dbReference>
<dbReference type="Pfam" id="PF01230">
    <property type="entry name" value="HIT"/>
    <property type="match status" value="1"/>
</dbReference>
<dbReference type="InterPro" id="IPR036265">
    <property type="entry name" value="HIT-like_sf"/>
</dbReference>
<dbReference type="AlphaFoldDB" id="A0A2L2BR03"/>
<feature type="short sequence motif" description="Histidine triad motif" evidence="4">
    <location>
        <begin position="141"/>
        <end position="145"/>
    </location>
</feature>
<reference evidence="6 7" key="1">
    <citation type="submission" date="2018-02" db="EMBL/GenBank/DDBJ databases">
        <title>Complete genome of the streamlined marine actinobacterium Pontimonas salivibrio CL-TW6 adapted to coastal planktonic lifestype.</title>
        <authorList>
            <person name="Cho B.C."/>
            <person name="Hardies S.C."/>
            <person name="Jang G.I."/>
            <person name="Hwang C.Y."/>
        </authorList>
    </citation>
    <scope>NUCLEOTIDE SEQUENCE [LARGE SCALE GENOMIC DNA]</scope>
    <source>
        <strain evidence="6 7">CL-TW6</strain>
    </source>
</reference>
<evidence type="ECO:0000256" key="4">
    <source>
        <dbReference type="PROSITE-ProRule" id="PRU00464"/>
    </source>
</evidence>
<dbReference type="CDD" id="cd01275">
    <property type="entry name" value="FHIT"/>
    <property type="match status" value="1"/>
</dbReference>
<feature type="active site" description="Tele-AMP-histidine intermediate" evidence="2">
    <location>
        <position position="143"/>
    </location>
</feature>